<organism evidence="1 2">
    <name type="scientific">Mycena metata</name>
    <dbReference type="NCBI Taxonomy" id="1033252"/>
    <lineage>
        <taxon>Eukaryota</taxon>
        <taxon>Fungi</taxon>
        <taxon>Dikarya</taxon>
        <taxon>Basidiomycota</taxon>
        <taxon>Agaricomycotina</taxon>
        <taxon>Agaricomycetes</taxon>
        <taxon>Agaricomycetidae</taxon>
        <taxon>Agaricales</taxon>
        <taxon>Marasmiineae</taxon>
        <taxon>Mycenaceae</taxon>
        <taxon>Mycena</taxon>
    </lineage>
</organism>
<comment type="caution">
    <text evidence="1">The sequence shown here is derived from an EMBL/GenBank/DDBJ whole genome shotgun (WGS) entry which is preliminary data.</text>
</comment>
<evidence type="ECO:0000313" key="1">
    <source>
        <dbReference type="EMBL" id="KAJ7716265.1"/>
    </source>
</evidence>
<gene>
    <name evidence="1" type="ORF">B0H16DRAFT_1476843</name>
</gene>
<sequence>MLANTCRDMVLYQPVYRPGEWDDLPELVPLADWDQHMAHNISVLAYDPSFPYCFPYAACDGSFIKKTPGYAGSRDHGIGEHVEWSSASASSDLQKGEASLDIDYLLAQALAATSVTFISYDISCQFRCPGHYQGSLWAKLLGPNVVKKHISRMGFKLIHEFREAREGRNQGKQGHMCEPVESV</sequence>
<dbReference type="AlphaFoldDB" id="A0AAD7HBS6"/>
<evidence type="ECO:0000313" key="2">
    <source>
        <dbReference type="Proteomes" id="UP001215598"/>
    </source>
</evidence>
<reference evidence="1" key="1">
    <citation type="submission" date="2023-03" db="EMBL/GenBank/DDBJ databases">
        <title>Massive genome expansion in bonnet fungi (Mycena s.s.) driven by repeated elements and novel gene families across ecological guilds.</title>
        <authorList>
            <consortium name="Lawrence Berkeley National Laboratory"/>
            <person name="Harder C.B."/>
            <person name="Miyauchi S."/>
            <person name="Viragh M."/>
            <person name="Kuo A."/>
            <person name="Thoen E."/>
            <person name="Andreopoulos B."/>
            <person name="Lu D."/>
            <person name="Skrede I."/>
            <person name="Drula E."/>
            <person name="Henrissat B."/>
            <person name="Morin E."/>
            <person name="Kohler A."/>
            <person name="Barry K."/>
            <person name="LaButti K."/>
            <person name="Morin E."/>
            <person name="Salamov A."/>
            <person name="Lipzen A."/>
            <person name="Mereny Z."/>
            <person name="Hegedus B."/>
            <person name="Baldrian P."/>
            <person name="Stursova M."/>
            <person name="Weitz H."/>
            <person name="Taylor A."/>
            <person name="Grigoriev I.V."/>
            <person name="Nagy L.G."/>
            <person name="Martin F."/>
            <person name="Kauserud H."/>
        </authorList>
    </citation>
    <scope>NUCLEOTIDE SEQUENCE</scope>
    <source>
        <strain evidence="1">CBHHK182m</strain>
    </source>
</reference>
<keyword evidence="2" id="KW-1185">Reference proteome</keyword>
<proteinExistence type="predicted"/>
<accession>A0AAD7HBS6</accession>
<dbReference type="Proteomes" id="UP001215598">
    <property type="component" value="Unassembled WGS sequence"/>
</dbReference>
<name>A0AAD7HBS6_9AGAR</name>
<protein>
    <submittedName>
        <fullName evidence="1">Uncharacterized protein</fullName>
    </submittedName>
</protein>
<dbReference type="EMBL" id="JARKIB010000294">
    <property type="protein sequence ID" value="KAJ7716265.1"/>
    <property type="molecule type" value="Genomic_DNA"/>
</dbReference>